<evidence type="ECO:0000313" key="6">
    <source>
        <dbReference type="Proteomes" id="UP001501138"/>
    </source>
</evidence>
<dbReference type="Gene3D" id="3.40.50.2300">
    <property type="match status" value="2"/>
</dbReference>
<dbReference type="GO" id="GO:0003677">
    <property type="term" value="F:DNA binding"/>
    <property type="evidence" value="ECO:0007669"/>
    <property type="project" value="UniProtKB-KW"/>
</dbReference>
<dbReference type="Proteomes" id="UP001501138">
    <property type="component" value="Unassembled WGS sequence"/>
</dbReference>
<gene>
    <name evidence="5" type="ORF">GCM10009809_33170</name>
</gene>
<dbReference type="InterPro" id="IPR010982">
    <property type="entry name" value="Lambda_DNA-bd_dom_sf"/>
</dbReference>
<dbReference type="PROSITE" id="PS00356">
    <property type="entry name" value="HTH_LACI_1"/>
    <property type="match status" value="1"/>
</dbReference>
<comment type="caution">
    <text evidence="5">The sequence shown here is derived from an EMBL/GenBank/DDBJ whole genome shotgun (WGS) entry which is preliminary data.</text>
</comment>
<evidence type="ECO:0000313" key="5">
    <source>
        <dbReference type="EMBL" id="GAA1735386.1"/>
    </source>
</evidence>
<sequence>MTSPRRVRATVHDVAARAGVSRGTVSRVLNGVGYVSAEARVRIEAAVAEVGYVRNNAARNLVMRKTWAIGFVVHEPHQLFLEDPNIGAILLGTNAVVAEADHQLVVLVVDSESDAARVSSYLRGGFVDGAVLVSARSHDAVADAVEEVRLPAAFVGHPEGRPSVPFVGIDNRTAARTLTQRLLGTGRRRVGMLASALDRDSGADRLEGFKDALGARFDERLVVADPLYSYRAGVDGMAELLRREPGVDGVFAASDAVAAGALETLRSSGRAVPDDVGLVGFDDSAWALRCHPALSTVRQPAADMGRAAATLVLKQLSDRTDVTSVTLPTEIVWRDSA</sequence>
<dbReference type="InterPro" id="IPR000843">
    <property type="entry name" value="HTH_LacI"/>
</dbReference>
<evidence type="ECO:0000256" key="3">
    <source>
        <dbReference type="ARBA" id="ARBA00023163"/>
    </source>
</evidence>
<evidence type="ECO:0000256" key="1">
    <source>
        <dbReference type="ARBA" id="ARBA00023015"/>
    </source>
</evidence>
<dbReference type="Pfam" id="PF13377">
    <property type="entry name" value="Peripla_BP_3"/>
    <property type="match status" value="1"/>
</dbReference>
<evidence type="ECO:0000256" key="2">
    <source>
        <dbReference type="ARBA" id="ARBA00023125"/>
    </source>
</evidence>
<dbReference type="CDD" id="cd06267">
    <property type="entry name" value="PBP1_LacI_sugar_binding-like"/>
    <property type="match status" value="1"/>
</dbReference>
<feature type="domain" description="HTH lacI-type" evidence="4">
    <location>
        <begin position="9"/>
        <end position="63"/>
    </location>
</feature>
<accession>A0ABP4VR55</accession>
<dbReference type="Pfam" id="PF00356">
    <property type="entry name" value="LacI"/>
    <property type="match status" value="1"/>
</dbReference>
<evidence type="ECO:0000259" key="4">
    <source>
        <dbReference type="PROSITE" id="PS50932"/>
    </source>
</evidence>
<reference evidence="6" key="1">
    <citation type="journal article" date="2019" name="Int. J. Syst. Evol. Microbiol.">
        <title>The Global Catalogue of Microorganisms (GCM) 10K type strain sequencing project: providing services to taxonomists for standard genome sequencing and annotation.</title>
        <authorList>
            <consortium name="The Broad Institute Genomics Platform"/>
            <consortium name="The Broad Institute Genome Sequencing Center for Infectious Disease"/>
            <person name="Wu L."/>
            <person name="Ma J."/>
        </authorList>
    </citation>
    <scope>NUCLEOTIDE SEQUENCE [LARGE SCALE GENOMIC DNA]</scope>
    <source>
        <strain evidence="6">JCM 15589</strain>
    </source>
</reference>
<name>A0ABP4VR55_9MICO</name>
<organism evidence="5 6">
    <name type="scientific">Isoptericola hypogeus</name>
    <dbReference type="NCBI Taxonomy" id="300179"/>
    <lineage>
        <taxon>Bacteria</taxon>
        <taxon>Bacillati</taxon>
        <taxon>Actinomycetota</taxon>
        <taxon>Actinomycetes</taxon>
        <taxon>Micrococcales</taxon>
        <taxon>Promicromonosporaceae</taxon>
        <taxon>Isoptericola</taxon>
    </lineage>
</organism>
<dbReference type="SUPFAM" id="SSF47413">
    <property type="entry name" value="lambda repressor-like DNA-binding domains"/>
    <property type="match status" value="1"/>
</dbReference>
<dbReference type="PANTHER" id="PTHR30146">
    <property type="entry name" value="LACI-RELATED TRANSCRIPTIONAL REPRESSOR"/>
    <property type="match status" value="1"/>
</dbReference>
<dbReference type="PANTHER" id="PTHR30146:SF109">
    <property type="entry name" value="HTH-TYPE TRANSCRIPTIONAL REGULATOR GALS"/>
    <property type="match status" value="1"/>
</dbReference>
<keyword evidence="2 5" id="KW-0238">DNA-binding</keyword>
<dbReference type="SUPFAM" id="SSF53822">
    <property type="entry name" value="Periplasmic binding protein-like I"/>
    <property type="match status" value="1"/>
</dbReference>
<dbReference type="PRINTS" id="PR00036">
    <property type="entry name" value="HTHLACI"/>
</dbReference>
<keyword evidence="3" id="KW-0804">Transcription</keyword>
<dbReference type="Gene3D" id="1.10.260.40">
    <property type="entry name" value="lambda repressor-like DNA-binding domains"/>
    <property type="match status" value="1"/>
</dbReference>
<dbReference type="CDD" id="cd01392">
    <property type="entry name" value="HTH_LacI"/>
    <property type="match status" value="1"/>
</dbReference>
<dbReference type="SMART" id="SM00354">
    <property type="entry name" value="HTH_LACI"/>
    <property type="match status" value="1"/>
</dbReference>
<keyword evidence="1" id="KW-0805">Transcription regulation</keyword>
<keyword evidence="6" id="KW-1185">Reference proteome</keyword>
<dbReference type="InterPro" id="IPR028082">
    <property type="entry name" value="Peripla_BP_I"/>
</dbReference>
<proteinExistence type="predicted"/>
<dbReference type="InterPro" id="IPR046335">
    <property type="entry name" value="LacI/GalR-like_sensor"/>
</dbReference>
<dbReference type="RefSeq" id="WP_344249747.1">
    <property type="nucleotide sequence ID" value="NZ_BAAAPM010000008.1"/>
</dbReference>
<dbReference type="EMBL" id="BAAAPM010000008">
    <property type="protein sequence ID" value="GAA1735386.1"/>
    <property type="molecule type" value="Genomic_DNA"/>
</dbReference>
<protein>
    <submittedName>
        <fullName evidence="5">LacI family DNA-binding transcriptional regulator</fullName>
    </submittedName>
</protein>
<dbReference type="PROSITE" id="PS50932">
    <property type="entry name" value="HTH_LACI_2"/>
    <property type="match status" value="1"/>
</dbReference>